<feature type="transmembrane region" description="Helical" evidence="1">
    <location>
        <begin position="41"/>
        <end position="60"/>
    </location>
</feature>
<sequence length="151" mass="16251">MGIILISIEFVVFLGVVLIIFIDSVFIILVTKDTGKFELTFVFVVIGNIFAAKVAFTLGVSEDFKDVVKKGNPLGSDCVINGSTLVTMGLKPLLCVTVTQLIDLDVFVFICEVVGKLALVIVFIIIGGILVIRVCFNMGDSKDFIEVGGNV</sequence>
<evidence type="ECO:0000313" key="2">
    <source>
        <dbReference type="Proteomes" id="UP000046392"/>
    </source>
</evidence>
<organism evidence="2 3">
    <name type="scientific">Strongyloides papillosus</name>
    <name type="common">Intestinal threadworm</name>
    <dbReference type="NCBI Taxonomy" id="174720"/>
    <lineage>
        <taxon>Eukaryota</taxon>
        <taxon>Metazoa</taxon>
        <taxon>Ecdysozoa</taxon>
        <taxon>Nematoda</taxon>
        <taxon>Chromadorea</taxon>
        <taxon>Rhabditida</taxon>
        <taxon>Tylenchina</taxon>
        <taxon>Panagrolaimomorpha</taxon>
        <taxon>Strongyloidoidea</taxon>
        <taxon>Strongyloididae</taxon>
        <taxon>Strongyloides</taxon>
    </lineage>
</organism>
<proteinExistence type="predicted"/>
<reference evidence="3" key="1">
    <citation type="submission" date="2017-02" db="UniProtKB">
        <authorList>
            <consortium name="WormBaseParasite"/>
        </authorList>
    </citation>
    <scope>IDENTIFICATION</scope>
</reference>
<keyword evidence="1" id="KW-1133">Transmembrane helix</keyword>
<keyword evidence="1" id="KW-0812">Transmembrane</keyword>
<protein>
    <submittedName>
        <fullName evidence="3">Na_Ca_ex domain-containing protein</fullName>
    </submittedName>
</protein>
<dbReference type="WBParaSite" id="SPAL_0001342600.1">
    <property type="protein sequence ID" value="SPAL_0001342600.1"/>
    <property type="gene ID" value="SPAL_0001342600"/>
</dbReference>
<dbReference type="AlphaFoldDB" id="A0A0N5C651"/>
<feature type="transmembrane region" description="Helical" evidence="1">
    <location>
        <begin position="6"/>
        <end position="29"/>
    </location>
</feature>
<dbReference type="Proteomes" id="UP000046392">
    <property type="component" value="Unplaced"/>
</dbReference>
<evidence type="ECO:0000256" key="1">
    <source>
        <dbReference type="SAM" id="Phobius"/>
    </source>
</evidence>
<evidence type="ECO:0000313" key="3">
    <source>
        <dbReference type="WBParaSite" id="SPAL_0001342600.1"/>
    </source>
</evidence>
<keyword evidence="2" id="KW-1185">Reference proteome</keyword>
<accession>A0A0N5C651</accession>
<feature type="transmembrane region" description="Helical" evidence="1">
    <location>
        <begin position="106"/>
        <end position="132"/>
    </location>
</feature>
<keyword evidence="1" id="KW-0472">Membrane</keyword>
<name>A0A0N5C651_STREA</name>